<dbReference type="InterPro" id="IPR029052">
    <property type="entry name" value="Metallo-depent_PP-like"/>
</dbReference>
<name>A0A2R6RM14_9APHY</name>
<comment type="caution">
    <text evidence="2">The sequence shown here is derived from an EMBL/GenBank/DDBJ whole genome shotgun (WGS) entry which is preliminary data.</text>
</comment>
<dbReference type="PANTHER" id="PTHR12905:SF0">
    <property type="entry name" value="CALCINEURIN-LIKE PHOSPHOESTERASE DOMAIN-CONTAINING PROTEIN"/>
    <property type="match status" value="1"/>
</dbReference>
<dbReference type="InterPro" id="IPR051693">
    <property type="entry name" value="UPF0046_metallophosphoest"/>
</dbReference>
<accession>A0A2R6RM14</accession>
<dbReference type="Pfam" id="PF00149">
    <property type="entry name" value="Metallophos"/>
    <property type="match status" value="1"/>
</dbReference>
<evidence type="ECO:0000313" key="2">
    <source>
        <dbReference type="EMBL" id="PSS31073.1"/>
    </source>
</evidence>
<sequence length="281" mass="30745">MAEQHTPTSSSPNMDANATSQVYVSYDPKSPPKHPGPAWTRFICISDTHSERFDVPPGEVLLHAGDLSSWGRRRQLKSTMNWLRTLPHPVKIVVAGNHDLCLDKQWADGGYWYKKSGGGFSSKEAAAARALVCGDAARKAGIFYLEHQPLKFTTPTGRSWEVYGSPAAPQYVVGAFQYSSTKEAEAVYAKMPPTTEILLTHTPPYGICDVTKKGSHAGCPTLACTMESNNLDRCRLHIFGHIHEARGALVRAASGQREYERVSVNAAIPNRGLAIIVDLLN</sequence>
<proteinExistence type="predicted"/>
<dbReference type="Gene3D" id="3.60.21.10">
    <property type="match status" value="1"/>
</dbReference>
<reference evidence="2 3" key="1">
    <citation type="submission" date="2018-02" db="EMBL/GenBank/DDBJ databases">
        <title>Genome sequence of the basidiomycete white-rot fungus Phlebia centrifuga.</title>
        <authorList>
            <person name="Granchi Z."/>
            <person name="Peng M."/>
            <person name="de Vries R.P."/>
            <person name="Hilden K."/>
            <person name="Makela M.R."/>
            <person name="Grigoriev I."/>
            <person name="Riley R."/>
        </authorList>
    </citation>
    <scope>NUCLEOTIDE SEQUENCE [LARGE SCALE GENOMIC DNA]</scope>
    <source>
        <strain evidence="2 3">FBCC195</strain>
    </source>
</reference>
<gene>
    <name evidence="2" type="ORF">PHLCEN_2v2405</name>
</gene>
<dbReference type="SUPFAM" id="SSF56300">
    <property type="entry name" value="Metallo-dependent phosphatases"/>
    <property type="match status" value="1"/>
</dbReference>
<dbReference type="PANTHER" id="PTHR12905">
    <property type="entry name" value="METALLOPHOSPHOESTERASE"/>
    <property type="match status" value="1"/>
</dbReference>
<evidence type="ECO:0000313" key="3">
    <source>
        <dbReference type="Proteomes" id="UP000186601"/>
    </source>
</evidence>
<dbReference type="GO" id="GO:0016787">
    <property type="term" value="F:hydrolase activity"/>
    <property type="evidence" value="ECO:0007669"/>
    <property type="project" value="InterPro"/>
</dbReference>
<keyword evidence="3" id="KW-1185">Reference proteome</keyword>
<protein>
    <recommendedName>
        <fullName evidence="1">Calcineurin-like phosphoesterase domain-containing protein</fullName>
    </recommendedName>
</protein>
<evidence type="ECO:0000259" key="1">
    <source>
        <dbReference type="Pfam" id="PF00149"/>
    </source>
</evidence>
<feature type="domain" description="Calcineurin-like phosphoesterase" evidence="1">
    <location>
        <begin position="41"/>
        <end position="244"/>
    </location>
</feature>
<dbReference type="STRING" id="98765.A0A2R6RM14"/>
<dbReference type="EMBL" id="MLYV02000221">
    <property type="protein sequence ID" value="PSS31073.1"/>
    <property type="molecule type" value="Genomic_DNA"/>
</dbReference>
<dbReference type="CDD" id="cd07379">
    <property type="entry name" value="MPP_239FB"/>
    <property type="match status" value="1"/>
</dbReference>
<organism evidence="2 3">
    <name type="scientific">Hermanssonia centrifuga</name>
    <dbReference type="NCBI Taxonomy" id="98765"/>
    <lineage>
        <taxon>Eukaryota</taxon>
        <taxon>Fungi</taxon>
        <taxon>Dikarya</taxon>
        <taxon>Basidiomycota</taxon>
        <taxon>Agaricomycotina</taxon>
        <taxon>Agaricomycetes</taxon>
        <taxon>Polyporales</taxon>
        <taxon>Meruliaceae</taxon>
        <taxon>Hermanssonia</taxon>
    </lineage>
</organism>
<dbReference type="AlphaFoldDB" id="A0A2R6RM14"/>
<dbReference type="InterPro" id="IPR004843">
    <property type="entry name" value="Calcineurin-like_PHP"/>
</dbReference>
<dbReference type="Proteomes" id="UP000186601">
    <property type="component" value="Unassembled WGS sequence"/>
</dbReference>
<dbReference type="OrthoDB" id="630188at2759"/>